<dbReference type="Proteomes" id="UP000236884">
    <property type="component" value="Chromosome"/>
</dbReference>
<keyword evidence="2" id="KW-1185">Reference proteome</keyword>
<dbReference type="RefSeq" id="WP_096354804.1">
    <property type="nucleotide sequence ID" value="NZ_AP014946.1"/>
</dbReference>
<accession>A0A0S3PUD4</accession>
<evidence type="ECO:0000313" key="1">
    <source>
        <dbReference type="EMBL" id="BAT59440.1"/>
    </source>
</evidence>
<dbReference type="AlphaFoldDB" id="A0A0S3PUD4"/>
<dbReference type="EMBL" id="AP014946">
    <property type="protein sequence ID" value="BAT59440.1"/>
    <property type="molecule type" value="Genomic_DNA"/>
</dbReference>
<evidence type="ECO:0000313" key="2">
    <source>
        <dbReference type="Proteomes" id="UP000236884"/>
    </source>
</evidence>
<dbReference type="SUPFAM" id="SSF54909">
    <property type="entry name" value="Dimeric alpha+beta barrel"/>
    <property type="match status" value="1"/>
</dbReference>
<organism evidence="1 2">
    <name type="scientific">Variibacter gotjawalensis</name>
    <dbReference type="NCBI Taxonomy" id="1333996"/>
    <lineage>
        <taxon>Bacteria</taxon>
        <taxon>Pseudomonadati</taxon>
        <taxon>Pseudomonadota</taxon>
        <taxon>Alphaproteobacteria</taxon>
        <taxon>Hyphomicrobiales</taxon>
        <taxon>Nitrobacteraceae</taxon>
        <taxon>Variibacter</taxon>
    </lineage>
</organism>
<dbReference type="KEGG" id="vgo:GJW-30_1_01973"/>
<dbReference type="Gene3D" id="3.30.70.100">
    <property type="match status" value="1"/>
</dbReference>
<protein>
    <submittedName>
        <fullName evidence="1">Uncharacterized protein</fullName>
    </submittedName>
</protein>
<proteinExistence type="predicted"/>
<dbReference type="OrthoDB" id="3034735at2"/>
<dbReference type="InterPro" id="IPR011008">
    <property type="entry name" value="Dimeric_a/b-barrel"/>
</dbReference>
<gene>
    <name evidence="1" type="ORF">GJW-30_1_01973</name>
</gene>
<name>A0A0S3PUD4_9BRAD</name>
<reference evidence="1 2" key="1">
    <citation type="submission" date="2015-08" db="EMBL/GenBank/DDBJ databases">
        <title>Investigation of the bacterial diversity of lava forest soil.</title>
        <authorList>
            <person name="Lee J.S."/>
        </authorList>
    </citation>
    <scope>NUCLEOTIDE SEQUENCE [LARGE SCALE GENOMIC DNA]</scope>
    <source>
        <strain evidence="1 2">GJW-30</strain>
    </source>
</reference>
<sequence>MRLTSDVPHIGWPRTSKAGTFRINNGRWGGPVQSYFYLVFTRAKPGQDEAFNAWYSDRHIYDLIAIPGIRAAQRFALLDLTTGQPTPDYLAVYEFDDLERAIGGIAERRGTDKMPSTDAIDRSVSRGVVFRPTWPLAVSWRFDRGTLDLVKPQQALSTELAGVEGLLVAHDRQSRPGPTPYDLAFFARGDDAGRPKSWEAVAKDAADRMTAAMKPITERVASKTERA</sequence>